<dbReference type="PROSITE" id="PS00092">
    <property type="entry name" value="N6_MTASE"/>
    <property type="match status" value="1"/>
</dbReference>
<dbReference type="GO" id="GO:0009007">
    <property type="term" value="F:site-specific DNA-methyltransferase (adenine-specific) activity"/>
    <property type="evidence" value="ECO:0007669"/>
    <property type="project" value="TreeGrafter"/>
</dbReference>
<protein>
    <recommendedName>
        <fullName evidence="4">Methyltransferase</fullName>
        <ecNumber evidence="4">2.1.1.-</ecNumber>
    </recommendedName>
</protein>
<dbReference type="PANTHER" id="PTHR13370">
    <property type="entry name" value="RNA METHYLASE-RELATED"/>
    <property type="match status" value="1"/>
</dbReference>
<dbReference type="Pfam" id="PF01555">
    <property type="entry name" value="N6_N4_Mtase"/>
    <property type="match status" value="1"/>
</dbReference>
<gene>
    <name evidence="7" type="ORF">HU742_018300</name>
    <name evidence="6" type="ORF">HU742_07665</name>
</gene>
<dbReference type="GO" id="GO:0003677">
    <property type="term" value="F:DNA binding"/>
    <property type="evidence" value="ECO:0007669"/>
    <property type="project" value="InterPro"/>
</dbReference>
<feature type="domain" description="DNA methylase N-4/N-6" evidence="5">
    <location>
        <begin position="24"/>
        <end position="377"/>
    </location>
</feature>
<dbReference type="GO" id="GO:0032259">
    <property type="term" value="P:methylation"/>
    <property type="evidence" value="ECO:0007669"/>
    <property type="project" value="UniProtKB-KW"/>
</dbReference>
<sequence>MTPSHQILVGDCLELLRQMPDNSVDSIVTDPPYGLSFMGKKWDYDVPAVWVWVECLRVLKPGGHLLAFAGTRTQHRMACRIEDAGFEIRDMIGWVYGSGFPKSHNLAGEHAGWGTALKPALEPITVARKPFAGTVAANVAAHGTGALNIDACRIHSADAQASEYTQKRMAPGHVVNATGAWKQDAQFTGMLKAGRWPANIIHDGSAEVVEAFPDAPGQLAAASTSNTQRAGQNVYGNMKRGRGTEASANRENAGVVGFQMKPGARRLDSGSAARFFYCAKTSRKDRNEGLLCSSTPAVTTDATMRDCETAEWSTRNGNSHPTVKPTDLMAYLLRLVTPPGGVALDPFMGSGSTGKAAMREGFQFIGCEIDEQYAAIARARIEHEVTRQQEQQAESDQLDLFGTA</sequence>
<dbReference type="Proteomes" id="UP000659438">
    <property type="component" value="Unassembled WGS sequence"/>
</dbReference>
<keyword evidence="3" id="KW-0808">Transferase</keyword>
<evidence type="ECO:0000313" key="8">
    <source>
        <dbReference type="Proteomes" id="UP000659438"/>
    </source>
</evidence>
<evidence type="ECO:0000313" key="7">
    <source>
        <dbReference type="EMBL" id="MBV4553100.1"/>
    </source>
</evidence>
<accession>A0A923FM39</accession>
<dbReference type="EMBL" id="JABWQX010000002">
    <property type="protein sequence ID" value="MBC3395078.1"/>
    <property type="molecule type" value="Genomic_DNA"/>
</dbReference>
<dbReference type="AlphaFoldDB" id="A0A923FM39"/>
<dbReference type="InterPro" id="IPR029063">
    <property type="entry name" value="SAM-dependent_MTases_sf"/>
</dbReference>
<reference evidence="6 8" key="1">
    <citation type="journal article" date="2020" name="Microorganisms">
        <title>Reliable Identification of Environmental Pseudomonas Isolates Using the rpoD Gene.</title>
        <authorList>
            <consortium name="The Broad Institute Genome Sequencing Platform"/>
            <person name="Girard L."/>
            <person name="Lood C."/>
            <person name="Rokni-Zadeh H."/>
            <person name="van Noort V."/>
            <person name="Lavigne R."/>
            <person name="De Mot R."/>
        </authorList>
    </citation>
    <scope>NUCLEOTIDE SEQUENCE</scope>
    <source>
        <strain evidence="6 8">SWRI102</strain>
    </source>
</reference>
<evidence type="ECO:0000256" key="2">
    <source>
        <dbReference type="ARBA" id="ARBA00022603"/>
    </source>
</evidence>
<dbReference type="InterPro" id="IPR001091">
    <property type="entry name" value="RM_Methyltransferase"/>
</dbReference>
<evidence type="ECO:0000256" key="1">
    <source>
        <dbReference type="ARBA" id="ARBA00006594"/>
    </source>
</evidence>
<dbReference type="GO" id="GO:0008170">
    <property type="term" value="F:N-methyltransferase activity"/>
    <property type="evidence" value="ECO:0007669"/>
    <property type="project" value="InterPro"/>
</dbReference>
<dbReference type="GO" id="GO:0005737">
    <property type="term" value="C:cytoplasm"/>
    <property type="evidence" value="ECO:0007669"/>
    <property type="project" value="TreeGrafter"/>
</dbReference>
<dbReference type="Gene3D" id="3.40.50.150">
    <property type="entry name" value="Vaccinia Virus protein VP39"/>
    <property type="match status" value="2"/>
</dbReference>
<proteinExistence type="inferred from homology"/>
<dbReference type="InterPro" id="IPR002941">
    <property type="entry name" value="DNA_methylase_N4/N6"/>
</dbReference>
<evidence type="ECO:0000256" key="4">
    <source>
        <dbReference type="RuleBase" id="RU362026"/>
    </source>
</evidence>
<keyword evidence="8" id="KW-1185">Reference proteome</keyword>
<comment type="similarity">
    <text evidence="1 4">Belongs to the N(4)/N(6)-methyltransferase family.</text>
</comment>
<evidence type="ECO:0000313" key="6">
    <source>
        <dbReference type="EMBL" id="MBC3395078.1"/>
    </source>
</evidence>
<organism evidence="6">
    <name type="scientific">Pseudomonas marvdashtae</name>
    <dbReference type="NCBI Taxonomy" id="2745500"/>
    <lineage>
        <taxon>Bacteria</taxon>
        <taxon>Pseudomonadati</taxon>
        <taxon>Pseudomonadota</taxon>
        <taxon>Gammaproteobacteria</taxon>
        <taxon>Pseudomonadales</taxon>
        <taxon>Pseudomonadaceae</taxon>
        <taxon>Pseudomonas</taxon>
    </lineage>
</organism>
<evidence type="ECO:0000256" key="3">
    <source>
        <dbReference type="ARBA" id="ARBA00022679"/>
    </source>
</evidence>
<keyword evidence="2" id="KW-0489">Methyltransferase</keyword>
<dbReference type="InterPro" id="IPR002052">
    <property type="entry name" value="DNA_methylase_N6_adenine_CS"/>
</dbReference>
<dbReference type="PRINTS" id="PR00508">
    <property type="entry name" value="S21N4MTFRASE"/>
</dbReference>
<dbReference type="SUPFAM" id="SSF53335">
    <property type="entry name" value="S-adenosyl-L-methionine-dependent methyltransferases"/>
    <property type="match status" value="1"/>
</dbReference>
<reference evidence="6" key="2">
    <citation type="submission" date="2020-07" db="EMBL/GenBank/DDBJ databases">
        <authorList>
            <person name="Lood C."/>
            <person name="Girard L."/>
        </authorList>
    </citation>
    <scope>NUCLEOTIDE SEQUENCE</scope>
    <source>
        <strain evidence="6">SWRI102</strain>
    </source>
</reference>
<dbReference type="PANTHER" id="PTHR13370:SF3">
    <property type="entry name" value="TRNA (GUANINE(10)-N2)-METHYLTRANSFERASE HOMOLOG"/>
    <property type="match status" value="1"/>
</dbReference>
<name>A0A923FM39_9PSED</name>
<dbReference type="RefSeq" id="WP_186643034.1">
    <property type="nucleotide sequence ID" value="NZ_JABWQX020000001.1"/>
</dbReference>
<dbReference type="CDD" id="cd02440">
    <property type="entry name" value="AdoMet_MTases"/>
    <property type="match status" value="1"/>
</dbReference>
<dbReference type="EMBL" id="JABWQX020000001">
    <property type="protein sequence ID" value="MBV4553100.1"/>
    <property type="molecule type" value="Genomic_DNA"/>
</dbReference>
<evidence type="ECO:0000259" key="5">
    <source>
        <dbReference type="Pfam" id="PF01555"/>
    </source>
</evidence>
<reference evidence="7" key="3">
    <citation type="submission" date="2021-06" db="EMBL/GenBank/DDBJ databases">
        <title>Updating the genus Pseudomonas: Description of 43 new species and partition of the Pseudomonas putida group.</title>
        <authorList>
            <person name="Girard L."/>
            <person name="Lood C."/>
            <person name="Vandamme P."/>
            <person name="Rokni-Zadeh H."/>
            <person name="Van Noort V."/>
            <person name="Hofte M."/>
            <person name="Lavigne R."/>
            <person name="De Mot R."/>
        </authorList>
    </citation>
    <scope>NUCLEOTIDE SEQUENCE</scope>
    <source>
        <strain evidence="7">SWRI102</strain>
    </source>
</reference>
<comment type="caution">
    <text evidence="6">The sequence shown here is derived from an EMBL/GenBank/DDBJ whole genome shotgun (WGS) entry which is preliminary data.</text>
</comment>
<dbReference type="EC" id="2.1.1.-" evidence="4"/>